<name>A0A6M3J573_9ZZZZ</name>
<protein>
    <recommendedName>
        <fullName evidence="2">DUF5131 family protein</fullName>
    </recommendedName>
</protein>
<dbReference type="Pfam" id="PF07505">
    <property type="entry name" value="DUF5131"/>
    <property type="match status" value="1"/>
</dbReference>
<evidence type="ECO:0000313" key="1">
    <source>
        <dbReference type="EMBL" id="QJA65013.1"/>
    </source>
</evidence>
<sequence>MQKTKIEWCDYTINPVKGLCPMACSYCYARAMYKRFKWNPEIKFNDEVFLPLVDIKKPSRVFVGSTMELFGDWVTDWEMRGILGLCGSPTLQHHTFIFLTKQPQNLIKFSPFPDNCWVGMSVTRGGIGDASAGAIPCFEDIEAKVKFVSFEPLLSQIEFDCYTDFVDWVIIGAQTPRSEKAFPKWSWVREIIEAADKASIPVFLKPNLGLLEYSCEGSAPFYKRHQTGTWKIRQEMPG</sequence>
<organism evidence="1">
    <name type="scientific">viral metagenome</name>
    <dbReference type="NCBI Taxonomy" id="1070528"/>
    <lineage>
        <taxon>unclassified sequences</taxon>
        <taxon>metagenomes</taxon>
        <taxon>organismal metagenomes</taxon>
    </lineage>
</organism>
<proteinExistence type="predicted"/>
<dbReference type="AlphaFoldDB" id="A0A6M3J573"/>
<reference evidence="1" key="1">
    <citation type="submission" date="2020-03" db="EMBL/GenBank/DDBJ databases">
        <title>The deep terrestrial virosphere.</title>
        <authorList>
            <person name="Holmfeldt K."/>
            <person name="Nilsson E."/>
            <person name="Simone D."/>
            <person name="Lopez-Fernandez M."/>
            <person name="Wu X."/>
            <person name="de Brujin I."/>
            <person name="Lundin D."/>
            <person name="Andersson A."/>
            <person name="Bertilsson S."/>
            <person name="Dopson M."/>
        </authorList>
    </citation>
    <scope>NUCLEOTIDE SEQUENCE</scope>
    <source>
        <strain evidence="1">MM415B00446</strain>
    </source>
</reference>
<dbReference type="EMBL" id="MT141530">
    <property type="protein sequence ID" value="QJA65013.1"/>
    <property type="molecule type" value="Genomic_DNA"/>
</dbReference>
<gene>
    <name evidence="1" type="ORF">MM415B00446_0037</name>
</gene>
<accession>A0A6M3J573</accession>
<evidence type="ECO:0008006" key="2">
    <source>
        <dbReference type="Google" id="ProtNLM"/>
    </source>
</evidence>
<dbReference type="InterPro" id="IPR011101">
    <property type="entry name" value="DUF5131"/>
</dbReference>